<dbReference type="InterPro" id="IPR050311">
    <property type="entry name" value="ORC1/CDC6"/>
</dbReference>
<keyword evidence="2" id="KW-0235">DNA replication</keyword>
<proteinExistence type="inferred from homology"/>
<dbReference type="GO" id="GO:0005524">
    <property type="term" value="F:ATP binding"/>
    <property type="evidence" value="ECO:0007669"/>
    <property type="project" value="UniProtKB-KW"/>
</dbReference>
<dbReference type="GO" id="GO:0016887">
    <property type="term" value="F:ATP hydrolysis activity"/>
    <property type="evidence" value="ECO:0007669"/>
    <property type="project" value="InterPro"/>
</dbReference>
<dbReference type="InterPro" id="IPR055237">
    <property type="entry name" value="Cdc6_lid"/>
</dbReference>
<comment type="similarity">
    <text evidence="1">Belongs to the CDC6/cdc18 family.</text>
</comment>
<accession>A0A3N6LQP9</accession>
<comment type="caution">
    <text evidence="6">The sequence shown here is derived from an EMBL/GenBank/DDBJ whole genome shotgun (WGS) entry which is preliminary data.</text>
</comment>
<dbReference type="InterPro" id="IPR027417">
    <property type="entry name" value="P-loop_NTPase"/>
</dbReference>
<name>A0A3N6LQP9_NATCH</name>
<dbReference type="AlphaFoldDB" id="A0A3N6LQP9"/>
<dbReference type="GO" id="GO:0006260">
    <property type="term" value="P:DNA replication"/>
    <property type="evidence" value="ECO:0007669"/>
    <property type="project" value="UniProtKB-KW"/>
</dbReference>
<dbReference type="PANTHER" id="PTHR10763:SF22">
    <property type="entry name" value="ORC1-TYPE DNA REPLICATION PROTEIN"/>
    <property type="match status" value="1"/>
</dbReference>
<dbReference type="SUPFAM" id="SSF52540">
    <property type="entry name" value="P-loop containing nucleoside triphosphate hydrolases"/>
    <property type="match status" value="1"/>
</dbReference>
<dbReference type="Pfam" id="PF22703">
    <property type="entry name" value="Cdc6_lid"/>
    <property type="match status" value="1"/>
</dbReference>
<dbReference type="Pfam" id="PF13401">
    <property type="entry name" value="AAA_22"/>
    <property type="match status" value="1"/>
</dbReference>
<gene>
    <name evidence="6" type="ORF">EA473_22265</name>
</gene>
<dbReference type="InterPro" id="IPR003593">
    <property type="entry name" value="AAA+_ATPase"/>
</dbReference>
<dbReference type="InterPro" id="IPR049945">
    <property type="entry name" value="AAA_22"/>
</dbReference>
<evidence type="ECO:0000256" key="1">
    <source>
        <dbReference type="ARBA" id="ARBA00006184"/>
    </source>
</evidence>
<keyword evidence="3" id="KW-0547">Nucleotide-binding</keyword>
<evidence type="ECO:0000313" key="7">
    <source>
        <dbReference type="Proteomes" id="UP000282323"/>
    </source>
</evidence>
<dbReference type="SMART" id="SM00382">
    <property type="entry name" value="AAA"/>
    <property type="match status" value="1"/>
</dbReference>
<keyword evidence="7" id="KW-1185">Reference proteome</keyword>
<evidence type="ECO:0000256" key="3">
    <source>
        <dbReference type="ARBA" id="ARBA00022741"/>
    </source>
</evidence>
<evidence type="ECO:0000256" key="2">
    <source>
        <dbReference type="ARBA" id="ARBA00022705"/>
    </source>
</evidence>
<reference evidence="6 7" key="1">
    <citation type="submission" date="2018-10" db="EMBL/GenBank/DDBJ databases">
        <title>Natrarchaeobius chitinivorans gen. nov., sp. nov., and Natrarchaeobius haloalkaliphilus sp. nov., alkaliphilic, chitin-utilizing haloarchaea from hypersaline alkaline lakes.</title>
        <authorList>
            <person name="Sorokin D.Y."/>
            <person name="Elcheninov A.G."/>
            <person name="Kostrikina N.A."/>
            <person name="Bale N.J."/>
            <person name="Sinninghe Damste J.S."/>
            <person name="Khijniak T.V."/>
            <person name="Kublanov I.V."/>
            <person name="Toshchakov S.V."/>
        </authorList>
    </citation>
    <scope>NUCLEOTIDE SEQUENCE [LARGE SCALE GENOMIC DNA]</scope>
    <source>
        <strain evidence="6 7">AArcht4T</strain>
    </source>
</reference>
<dbReference type="RefSeq" id="WP_124197714.1">
    <property type="nucleotide sequence ID" value="NZ_REGA01000048.1"/>
</dbReference>
<dbReference type="OrthoDB" id="270161at2157"/>
<evidence type="ECO:0000313" key="6">
    <source>
        <dbReference type="EMBL" id="RQG89334.1"/>
    </source>
</evidence>
<dbReference type="PANTHER" id="PTHR10763">
    <property type="entry name" value="CELL DIVISION CONTROL PROTEIN 6-RELATED"/>
    <property type="match status" value="1"/>
</dbReference>
<sequence length="335" mass="37295">MIDNARALETTHVPQDLEHREGQIDQLVTDLSPIAHGLSGEHTMIFGPSGTGKTTLAKFVVRKLQEEAFGVRRAYHNCMSGSAETAVLHGLVDDSGLGRHLPQEGVAANRYIECLRESDDHIVAVVDEVDVIDDETTLIGLSDLPNVTLILITINENDFFSDPRFDGRVRSRFNHCEKVCLHKYEQNELEDILWARIEAGLKPGVIDSYVVEYIANMAAGDAREGIILLRRATMRAIDADRTEITVADVDAVETSAREEKRQVHVDSLGTHKRTLYDIIERSGTISSAELKETYKQRVSSPKSRSTRNRYLDALENKYGLITSTGVTKGTVYQST</sequence>
<evidence type="ECO:0000256" key="4">
    <source>
        <dbReference type="ARBA" id="ARBA00022840"/>
    </source>
</evidence>
<dbReference type="Gene3D" id="3.40.50.300">
    <property type="entry name" value="P-loop containing nucleotide triphosphate hydrolases"/>
    <property type="match status" value="1"/>
</dbReference>
<keyword evidence="4" id="KW-0067">ATP-binding</keyword>
<dbReference type="Proteomes" id="UP000282323">
    <property type="component" value="Unassembled WGS sequence"/>
</dbReference>
<organism evidence="6 7">
    <name type="scientific">Natrarchaeobius chitinivorans</name>
    <dbReference type="NCBI Taxonomy" id="1679083"/>
    <lineage>
        <taxon>Archaea</taxon>
        <taxon>Methanobacteriati</taxon>
        <taxon>Methanobacteriota</taxon>
        <taxon>Stenosarchaea group</taxon>
        <taxon>Halobacteria</taxon>
        <taxon>Halobacteriales</taxon>
        <taxon>Natrialbaceae</taxon>
        <taxon>Natrarchaeobius</taxon>
    </lineage>
</organism>
<dbReference type="Gene3D" id="1.10.8.60">
    <property type="match status" value="1"/>
</dbReference>
<evidence type="ECO:0000259" key="5">
    <source>
        <dbReference type="SMART" id="SM00382"/>
    </source>
</evidence>
<dbReference type="EMBL" id="REGA01000048">
    <property type="protein sequence ID" value="RQG89334.1"/>
    <property type="molecule type" value="Genomic_DNA"/>
</dbReference>
<feature type="domain" description="AAA+ ATPase" evidence="5">
    <location>
        <begin position="39"/>
        <end position="180"/>
    </location>
</feature>
<protein>
    <submittedName>
        <fullName evidence="6">AAA family ATPase</fullName>
    </submittedName>
</protein>